<organism evidence="2 3">
    <name type="scientific">Phyllosticta citriasiana</name>
    <dbReference type="NCBI Taxonomy" id="595635"/>
    <lineage>
        <taxon>Eukaryota</taxon>
        <taxon>Fungi</taxon>
        <taxon>Dikarya</taxon>
        <taxon>Ascomycota</taxon>
        <taxon>Pezizomycotina</taxon>
        <taxon>Dothideomycetes</taxon>
        <taxon>Dothideomycetes incertae sedis</taxon>
        <taxon>Botryosphaeriales</taxon>
        <taxon>Phyllostictaceae</taxon>
        <taxon>Phyllosticta</taxon>
    </lineage>
</organism>
<comment type="caution">
    <text evidence="2">The sequence shown here is derived from an EMBL/GenBank/DDBJ whole genome shotgun (WGS) entry which is preliminary data.</text>
</comment>
<dbReference type="Proteomes" id="UP001363622">
    <property type="component" value="Unassembled WGS sequence"/>
</dbReference>
<reference evidence="2 3" key="1">
    <citation type="submission" date="2024-04" db="EMBL/GenBank/DDBJ databases">
        <title>Phyllosticta paracitricarpa is synonymous to the EU quarantine fungus P. citricarpa based on phylogenomic analyses.</title>
        <authorList>
            <consortium name="Lawrence Berkeley National Laboratory"/>
            <person name="Van Ingen-Buijs V.A."/>
            <person name="Van Westerhoven A.C."/>
            <person name="Haridas S."/>
            <person name="Skiadas P."/>
            <person name="Martin F."/>
            <person name="Groenewald J.Z."/>
            <person name="Crous P.W."/>
            <person name="Seidl M.F."/>
        </authorList>
    </citation>
    <scope>NUCLEOTIDE SEQUENCE [LARGE SCALE GENOMIC DNA]</scope>
    <source>
        <strain evidence="2 3">CBS 123371</strain>
    </source>
</reference>
<dbReference type="EMBL" id="JBBPHU010000016">
    <property type="protein sequence ID" value="KAK7509865.1"/>
    <property type="molecule type" value="Genomic_DNA"/>
</dbReference>
<gene>
    <name evidence="2" type="ORF">IWZ03DRAFT_90315</name>
</gene>
<evidence type="ECO:0000313" key="2">
    <source>
        <dbReference type="EMBL" id="KAK7509865.1"/>
    </source>
</evidence>
<feature type="region of interest" description="Disordered" evidence="1">
    <location>
        <begin position="170"/>
        <end position="205"/>
    </location>
</feature>
<accession>A0ABR1KCA9</accession>
<protein>
    <submittedName>
        <fullName evidence="2">Uncharacterized protein</fullName>
    </submittedName>
</protein>
<evidence type="ECO:0000313" key="3">
    <source>
        <dbReference type="Proteomes" id="UP001363622"/>
    </source>
</evidence>
<sequence>MMGQNSDCVARRTTYLWRRMRWEYPTSCSVCHCLETGATWTCARSGTESAKEIRRRLAHHARLGCRAAADFSPRTNQTSDRRYDFSLMSKERSLFAGARADWVQRSCQASHGKCWSSQRPLEYRGPATYVWPCVTVFPVPTSVGGWSGDAQGAGDECRSWPRRRRALAFNGTRTTRPSQISVSQRTVQQPSASDPGRRGRRGATAATRAGKCMRCVGIAPVETGRTGCKGWKPLRQQVVTLATTSMLGCLWGGGSG</sequence>
<keyword evidence="3" id="KW-1185">Reference proteome</keyword>
<proteinExistence type="predicted"/>
<feature type="compositionally biased region" description="Polar residues" evidence="1">
    <location>
        <begin position="171"/>
        <end position="192"/>
    </location>
</feature>
<name>A0ABR1KCA9_9PEZI</name>
<evidence type="ECO:0000256" key="1">
    <source>
        <dbReference type="SAM" id="MobiDB-lite"/>
    </source>
</evidence>